<dbReference type="GeneID" id="141141818"/>
<dbReference type="EMBL" id="BT081523">
    <property type="protein sequence ID" value="ACO51654.1"/>
    <property type="molecule type" value="mRNA"/>
</dbReference>
<evidence type="ECO:0000256" key="4">
    <source>
        <dbReference type="ARBA" id="ARBA00022525"/>
    </source>
</evidence>
<organism evidence="14">
    <name type="scientific">Aquarana catesbeiana</name>
    <name type="common">American bullfrog</name>
    <name type="synonym">Rana catesbeiana</name>
    <dbReference type="NCBI Taxonomy" id="8400"/>
    <lineage>
        <taxon>Eukaryota</taxon>
        <taxon>Metazoa</taxon>
        <taxon>Chordata</taxon>
        <taxon>Craniata</taxon>
        <taxon>Vertebrata</taxon>
        <taxon>Euteleostomi</taxon>
        <taxon>Amphibia</taxon>
        <taxon>Batrachia</taxon>
        <taxon>Anura</taxon>
        <taxon>Neobatrachia</taxon>
        <taxon>Ranoidea</taxon>
        <taxon>Ranidae</taxon>
        <taxon>Aquarana</taxon>
    </lineage>
</organism>
<evidence type="ECO:0000256" key="12">
    <source>
        <dbReference type="ARBA" id="ARBA00041912"/>
    </source>
</evidence>
<dbReference type="PANTHER" id="PTHR11954">
    <property type="entry name" value="D-DOPACHROME DECARBOXYLASE"/>
    <property type="match status" value="1"/>
</dbReference>
<keyword evidence="3" id="KW-0202">Cytokine</keyword>
<keyword evidence="4" id="KW-0964">Secreted</keyword>
<dbReference type="PROSITE" id="PS01158">
    <property type="entry name" value="MIF"/>
    <property type="match status" value="1"/>
</dbReference>
<reference evidence="14" key="1">
    <citation type="submission" date="2009-04" db="EMBL/GenBank/DDBJ databases">
        <title>Rana catesbeiana ESTs and full-length cDNAs.</title>
        <authorList>
            <person name="Helbing C.C."/>
            <person name="Veldhoen N."/>
            <person name="Leong J."/>
            <person name="Koop B.F."/>
        </authorList>
    </citation>
    <scope>NUCLEOTIDE SEQUENCE</scope>
    <source>
        <tissue evidence="14">Mixed tissue</tissue>
    </source>
</reference>
<evidence type="ECO:0000256" key="2">
    <source>
        <dbReference type="ARBA" id="ARBA00005851"/>
    </source>
</evidence>
<accession>C1C3U4</accession>
<evidence type="ECO:0000256" key="8">
    <source>
        <dbReference type="ARBA" id="ARBA00038932"/>
    </source>
</evidence>
<dbReference type="Gene3D" id="3.30.429.10">
    <property type="entry name" value="Macrophage Migration Inhibitory Factor"/>
    <property type="match status" value="1"/>
</dbReference>
<protein>
    <recommendedName>
        <fullName evidence="10">Macrophage migration inhibitory factor</fullName>
        <ecNumber evidence="9">5.3.2.1</ecNumber>
        <ecNumber evidence="8">5.3.3.12</ecNumber>
    </recommendedName>
    <alternativeName>
        <fullName evidence="13">L-dopachrome isomerase</fullName>
    </alternativeName>
    <alternativeName>
        <fullName evidence="11">L-dopachrome tautomerase</fullName>
    </alternativeName>
    <alternativeName>
        <fullName evidence="12">Phenylpyruvate tautomerase</fullName>
    </alternativeName>
</protein>
<comment type="subcellular location">
    <subcellularLocation>
        <location evidence="1">Secreted</location>
    </subcellularLocation>
</comment>
<comment type="catalytic activity">
    <reaction evidence="6">
        <text>3-phenylpyruvate = enol-phenylpyruvate</text>
        <dbReference type="Rhea" id="RHEA:17097"/>
        <dbReference type="ChEBI" id="CHEBI:16815"/>
        <dbReference type="ChEBI" id="CHEBI:18005"/>
        <dbReference type="EC" id="5.3.2.1"/>
    </reaction>
</comment>
<evidence type="ECO:0000256" key="6">
    <source>
        <dbReference type="ARBA" id="ARBA00036735"/>
    </source>
</evidence>
<evidence type="ECO:0000256" key="7">
    <source>
        <dbReference type="ARBA" id="ARBA00036823"/>
    </source>
</evidence>
<dbReference type="GO" id="GO:0005125">
    <property type="term" value="F:cytokine activity"/>
    <property type="evidence" value="ECO:0007669"/>
    <property type="project" value="UniProtKB-KW"/>
</dbReference>
<comment type="similarity">
    <text evidence="2">Belongs to the MIF family.</text>
</comment>
<dbReference type="GO" id="GO:0004167">
    <property type="term" value="F:dopachrome isomerase activity"/>
    <property type="evidence" value="ECO:0007669"/>
    <property type="project" value="UniProtKB-EC"/>
</dbReference>
<evidence type="ECO:0000256" key="11">
    <source>
        <dbReference type="ARBA" id="ARBA00041631"/>
    </source>
</evidence>
<evidence type="ECO:0000313" key="14">
    <source>
        <dbReference type="EMBL" id="ACO51654.1"/>
    </source>
</evidence>
<dbReference type="GO" id="GO:0050178">
    <property type="term" value="F:phenylpyruvate tautomerase activity"/>
    <property type="evidence" value="ECO:0007669"/>
    <property type="project" value="UniProtKB-EC"/>
</dbReference>
<evidence type="ECO:0000256" key="9">
    <source>
        <dbReference type="ARBA" id="ARBA00039086"/>
    </source>
</evidence>
<comment type="catalytic activity">
    <reaction evidence="7">
        <text>L-dopachrome = 5,6-dihydroxyindole-2-carboxylate</text>
        <dbReference type="Rhea" id="RHEA:13041"/>
        <dbReference type="ChEBI" id="CHEBI:16875"/>
        <dbReference type="ChEBI" id="CHEBI:57509"/>
        <dbReference type="EC" id="5.3.3.12"/>
    </reaction>
</comment>
<evidence type="ECO:0000256" key="1">
    <source>
        <dbReference type="ARBA" id="ARBA00004613"/>
    </source>
</evidence>
<dbReference type="PANTHER" id="PTHR11954:SF6">
    <property type="entry name" value="MACROPHAGE MIGRATION INHIBITORY FACTOR"/>
    <property type="match status" value="1"/>
</dbReference>
<evidence type="ECO:0000256" key="5">
    <source>
        <dbReference type="ARBA" id="ARBA00023235"/>
    </source>
</evidence>
<dbReference type="Pfam" id="PF01187">
    <property type="entry name" value="MIF"/>
    <property type="match status" value="1"/>
</dbReference>
<dbReference type="InterPro" id="IPR014347">
    <property type="entry name" value="Tautomerase/MIF_sf"/>
</dbReference>
<dbReference type="InterPro" id="IPR001398">
    <property type="entry name" value="Macrophage_inhib_fac"/>
</dbReference>
<dbReference type="EC" id="5.3.2.1" evidence="9"/>
<dbReference type="RefSeq" id="XP_073485302.1">
    <property type="nucleotide sequence ID" value="XM_073629201.1"/>
</dbReference>
<dbReference type="EC" id="5.3.3.12" evidence="8"/>
<dbReference type="InterPro" id="IPR019829">
    <property type="entry name" value="Macrophage_inhib_fac_CS"/>
</dbReference>
<evidence type="ECO:0000256" key="10">
    <source>
        <dbReference type="ARBA" id="ARBA00039619"/>
    </source>
</evidence>
<gene>
    <name evidence="14" type="primary">MIF</name>
</gene>
<dbReference type="GO" id="GO:0005615">
    <property type="term" value="C:extracellular space"/>
    <property type="evidence" value="ECO:0007669"/>
    <property type="project" value="UniProtKB-KW"/>
</dbReference>
<dbReference type="SUPFAM" id="SSF55331">
    <property type="entry name" value="Tautomerase/MIF"/>
    <property type="match status" value="1"/>
</dbReference>
<name>C1C3U4_AQUCT</name>
<sequence length="119" mass="13216">MPIFTLYTNVCQSAVPPSLMSDLCLLLEKAMDVPAKHFVISIHTDQQMTFGNTSDPCAVCSLHSIGKLGDPHNENYSKLLCDILNKKLHIPPERIYINFVQVKSGNVGWNSITMAKVDL</sequence>
<proteinExistence type="evidence at transcript level"/>
<evidence type="ECO:0000256" key="3">
    <source>
        <dbReference type="ARBA" id="ARBA00022514"/>
    </source>
</evidence>
<keyword evidence="5" id="KW-0413">Isomerase</keyword>
<evidence type="ECO:0000256" key="13">
    <source>
        <dbReference type="ARBA" id="ARBA00042730"/>
    </source>
</evidence>
<dbReference type="AlphaFoldDB" id="C1C3U4"/>